<comment type="caution">
    <text evidence="2">The sequence shown here is derived from an EMBL/GenBank/DDBJ whole genome shotgun (WGS) entry which is preliminary data.</text>
</comment>
<sequence length="231" mass="25965">MLKSFLLCFVCTLPLLANAQQAPVVRITGSYDPNAVTELYNVTPIGIQFFMSDSSSRQTAGYLQGNYRWNKLNISSSNGSIRNGVLYFSRPQLIKDNYRITLTVSTDDHSTLQTTLTLPHIVGIRFNHYADSVKRDIRFYLNVEGKFSSGKVLPLDTSAVRFAASTGTIIGQDLLLEKNDSAKTVTVEAWYKHNNQMYLRSVIPVKQAPDNDAGIIKSLPELNNNRKRKRQ</sequence>
<dbReference type="OrthoDB" id="674574at2"/>
<dbReference type="RefSeq" id="WP_145672461.1">
    <property type="nucleotide sequence ID" value="NZ_VIWO01000007.1"/>
</dbReference>
<gene>
    <name evidence="2" type="ORF">FHW36_107321</name>
</gene>
<accession>A0A561PGY9</accession>
<reference evidence="2 3" key="1">
    <citation type="submission" date="2019-06" db="EMBL/GenBank/DDBJ databases">
        <title>Sorghum-associated microbial communities from plants grown in Nebraska, USA.</title>
        <authorList>
            <person name="Schachtman D."/>
        </authorList>
    </citation>
    <scope>NUCLEOTIDE SEQUENCE [LARGE SCALE GENOMIC DNA]</scope>
    <source>
        <strain evidence="2 3">1209</strain>
    </source>
</reference>
<keyword evidence="1" id="KW-0732">Signal</keyword>
<evidence type="ECO:0000313" key="2">
    <source>
        <dbReference type="EMBL" id="TWF37386.1"/>
    </source>
</evidence>
<keyword evidence="3" id="KW-1185">Reference proteome</keyword>
<proteinExistence type="predicted"/>
<evidence type="ECO:0000313" key="3">
    <source>
        <dbReference type="Proteomes" id="UP000320811"/>
    </source>
</evidence>
<dbReference type="EMBL" id="VIWO01000007">
    <property type="protein sequence ID" value="TWF37386.1"/>
    <property type="molecule type" value="Genomic_DNA"/>
</dbReference>
<organism evidence="2 3">
    <name type="scientific">Chitinophaga polysaccharea</name>
    <dbReference type="NCBI Taxonomy" id="1293035"/>
    <lineage>
        <taxon>Bacteria</taxon>
        <taxon>Pseudomonadati</taxon>
        <taxon>Bacteroidota</taxon>
        <taxon>Chitinophagia</taxon>
        <taxon>Chitinophagales</taxon>
        <taxon>Chitinophagaceae</taxon>
        <taxon>Chitinophaga</taxon>
    </lineage>
</organism>
<feature type="signal peptide" evidence="1">
    <location>
        <begin position="1"/>
        <end position="19"/>
    </location>
</feature>
<name>A0A561PGY9_9BACT</name>
<feature type="chain" id="PRO_5022217274" evidence="1">
    <location>
        <begin position="20"/>
        <end position="231"/>
    </location>
</feature>
<evidence type="ECO:0000256" key="1">
    <source>
        <dbReference type="SAM" id="SignalP"/>
    </source>
</evidence>
<dbReference type="Proteomes" id="UP000320811">
    <property type="component" value="Unassembled WGS sequence"/>
</dbReference>
<protein>
    <submittedName>
        <fullName evidence="2">Uncharacterized protein</fullName>
    </submittedName>
</protein>
<dbReference type="AlphaFoldDB" id="A0A561PGY9"/>